<dbReference type="OrthoDB" id="9998613at2"/>
<evidence type="ECO:0000313" key="2">
    <source>
        <dbReference type="Proteomes" id="UP000292858"/>
    </source>
</evidence>
<accession>A0A4Q9AW05</accession>
<organism evidence="1 2">
    <name type="scientific">Thermus thermamylovorans</name>
    <dbReference type="NCBI Taxonomy" id="2509362"/>
    <lineage>
        <taxon>Bacteria</taxon>
        <taxon>Thermotogati</taxon>
        <taxon>Deinococcota</taxon>
        <taxon>Deinococci</taxon>
        <taxon>Thermales</taxon>
        <taxon>Thermaceae</taxon>
        <taxon>Thermus</taxon>
    </lineage>
</organism>
<protein>
    <submittedName>
        <fullName evidence="1">Uncharacterized protein</fullName>
    </submittedName>
</protein>
<gene>
    <name evidence="1" type="ORF">ETP66_11280</name>
</gene>
<reference evidence="1 2" key="1">
    <citation type="submission" date="2019-02" db="EMBL/GenBank/DDBJ databases">
        <title>Thermus sp. a novel from hot spring.</title>
        <authorList>
            <person name="Zhao Z."/>
        </authorList>
    </citation>
    <scope>NUCLEOTIDE SEQUENCE [LARGE SCALE GENOMIC DNA]</scope>
    <source>
        <strain evidence="1 2">CFH 72773T</strain>
    </source>
</reference>
<dbReference type="Proteomes" id="UP000292858">
    <property type="component" value="Unassembled WGS sequence"/>
</dbReference>
<dbReference type="EMBL" id="SIJL01000026">
    <property type="protein sequence ID" value="TBH15330.1"/>
    <property type="molecule type" value="Genomic_DNA"/>
</dbReference>
<dbReference type="RefSeq" id="WP_130842693.1">
    <property type="nucleotide sequence ID" value="NZ_SIJL01000026.1"/>
</dbReference>
<evidence type="ECO:0000313" key="1">
    <source>
        <dbReference type="EMBL" id="TBH15330.1"/>
    </source>
</evidence>
<dbReference type="AlphaFoldDB" id="A0A4Q9AW05"/>
<name>A0A4Q9AW05_9DEIN</name>
<keyword evidence="2" id="KW-1185">Reference proteome</keyword>
<sequence length="268" mass="30863">MLWDDDMGWEIEEDLDWEDREALEEHRYWLDWADGVLNQDPEPGEAPEAEAEVDLLPEPELPEEVLEALAEAPLAYGWSLTEALQELEREAGMFLEGRVRVKLHLLRLLLGLLPLAEDEPLLKLRVREDAASEPRLVPLTKGDLRRVVEGWLELYALDFPSQVYEEMKAFRRFLERSLWEKHPALAPLLLVCTALWDHLEALHDPDLDLPPWAPALVREALKRRKRALKRRFGPNHLAAFGLTQSLEESDDLYELVALEAFLGLAEGE</sequence>
<comment type="caution">
    <text evidence="1">The sequence shown here is derived from an EMBL/GenBank/DDBJ whole genome shotgun (WGS) entry which is preliminary data.</text>
</comment>
<proteinExistence type="predicted"/>